<evidence type="ECO:0000256" key="1">
    <source>
        <dbReference type="ARBA" id="ARBA00004651"/>
    </source>
</evidence>
<feature type="transmembrane region" description="Helical" evidence="7">
    <location>
        <begin position="26"/>
        <end position="48"/>
    </location>
</feature>
<dbReference type="InterPro" id="IPR036640">
    <property type="entry name" value="ABC1_TM_sf"/>
</dbReference>
<feature type="transmembrane region" description="Helical" evidence="7">
    <location>
        <begin position="161"/>
        <end position="181"/>
    </location>
</feature>
<dbReference type="InterPro" id="IPR011527">
    <property type="entry name" value="ABC1_TM_dom"/>
</dbReference>
<feature type="transmembrane region" description="Helical" evidence="7">
    <location>
        <begin position="60"/>
        <end position="80"/>
    </location>
</feature>
<evidence type="ECO:0000313" key="10">
    <source>
        <dbReference type="EMBL" id="MCF7561326.1"/>
    </source>
</evidence>
<sequence length="556" mass="62942">MINQQLSPWQRFIGLLQLEKRDILQIFYYAIFAGIVALSLPLGIQAIINLIQGAQISTSWIVLVVLVSLGVAFSGTLQLMQLRIIETIQQRIFFRSSFELSYRFPKIKMSELRNFYPPELANRFFDTLTIQKGLSKILIDVPAAILQILFALILLSFYHPFFIIFGILLLGLIFIVFKFTAKKGLETSLKESKNKYLVAHWIQEIARSVISFKLSGSTKLGMTKNDELVNDYLKSRESHFRILMIQFIQMISFKVIVTASLLLIGGALVLNQEMNIGQFVAAEIIILLVIASVEKLILGLESFYDVLTSIEKIGQIVDKPLEEQEGEKPIFKGDITIELNEVSYRVPDRDSPILYNISFNITSKSRILILGESGSGKSTLLRLISGITEPTAGYIYINNFTINSLNLNHYRSQLGLSLTEESPFEGTIKENLTFGNPNISDNDIFEILVKVGLMEFVKEQPKGLQTILNPDGKQMSHTVSKKIILARAILKKPKVLILEDALDRFNFDETNAIIDYLTHKDRPWALIAVSGNDIWKKKCTQTIELEKGEIKNMNHA</sequence>
<dbReference type="Pfam" id="PF00664">
    <property type="entry name" value="ABC_membrane"/>
    <property type="match status" value="1"/>
</dbReference>
<protein>
    <submittedName>
        <fullName evidence="10">ATP-binding cassette domain-containing protein</fullName>
    </submittedName>
</protein>
<evidence type="ECO:0000259" key="9">
    <source>
        <dbReference type="PROSITE" id="PS50929"/>
    </source>
</evidence>
<evidence type="ECO:0000313" key="11">
    <source>
        <dbReference type="Proteomes" id="UP001200022"/>
    </source>
</evidence>
<dbReference type="Proteomes" id="UP001200022">
    <property type="component" value="Unassembled WGS sequence"/>
</dbReference>
<gene>
    <name evidence="10" type="ORF">L3X39_11825</name>
</gene>
<keyword evidence="2 7" id="KW-0812">Transmembrane</keyword>
<evidence type="ECO:0000256" key="2">
    <source>
        <dbReference type="ARBA" id="ARBA00022692"/>
    </source>
</evidence>
<feature type="domain" description="ABC transmembrane type-1" evidence="9">
    <location>
        <begin position="30"/>
        <end position="305"/>
    </location>
</feature>
<keyword evidence="3" id="KW-0547">Nucleotide-binding</keyword>
<dbReference type="PROSITE" id="PS50929">
    <property type="entry name" value="ABC_TM1F"/>
    <property type="match status" value="1"/>
</dbReference>
<reference evidence="10 11" key="1">
    <citation type="submission" date="2022-01" db="EMBL/GenBank/DDBJ databases">
        <title>Draft genome sequence of Sabulilitoribacter multivorans KCTC 32326.</title>
        <authorList>
            <person name="Oh J.-S."/>
        </authorList>
    </citation>
    <scope>NUCLEOTIDE SEQUENCE [LARGE SCALE GENOMIC DNA]</scope>
    <source>
        <strain evidence="10 11">M-M16</strain>
    </source>
</reference>
<keyword evidence="5 7" id="KW-1133">Transmembrane helix</keyword>
<dbReference type="PROSITE" id="PS50893">
    <property type="entry name" value="ABC_TRANSPORTER_2"/>
    <property type="match status" value="1"/>
</dbReference>
<dbReference type="PANTHER" id="PTHR43394:SF4">
    <property type="entry name" value="TOXIN SECRETION ABC TRANSPORTER ATP-BINDING PROTEIN"/>
    <property type="match status" value="1"/>
</dbReference>
<keyword evidence="11" id="KW-1185">Reference proteome</keyword>
<dbReference type="InterPro" id="IPR027417">
    <property type="entry name" value="P-loop_NTPase"/>
</dbReference>
<dbReference type="InterPro" id="IPR039421">
    <property type="entry name" value="Type_1_exporter"/>
</dbReference>
<dbReference type="SUPFAM" id="SSF52540">
    <property type="entry name" value="P-loop containing nucleoside triphosphate hydrolases"/>
    <property type="match status" value="1"/>
</dbReference>
<dbReference type="Pfam" id="PF00005">
    <property type="entry name" value="ABC_tran"/>
    <property type="match status" value="1"/>
</dbReference>
<dbReference type="EMBL" id="JAKKDV010000005">
    <property type="protein sequence ID" value="MCF7561326.1"/>
    <property type="molecule type" value="Genomic_DNA"/>
</dbReference>
<proteinExistence type="predicted"/>
<feature type="transmembrane region" description="Helical" evidence="7">
    <location>
        <begin position="242"/>
        <end position="270"/>
    </location>
</feature>
<evidence type="ECO:0000256" key="3">
    <source>
        <dbReference type="ARBA" id="ARBA00022741"/>
    </source>
</evidence>
<dbReference type="RefSeq" id="WP_237232004.1">
    <property type="nucleotide sequence ID" value="NZ_JAKKDV010000005.1"/>
</dbReference>
<evidence type="ECO:0000256" key="6">
    <source>
        <dbReference type="ARBA" id="ARBA00023136"/>
    </source>
</evidence>
<evidence type="ECO:0000259" key="8">
    <source>
        <dbReference type="PROSITE" id="PS50893"/>
    </source>
</evidence>
<dbReference type="Gene3D" id="3.40.50.300">
    <property type="entry name" value="P-loop containing nucleotide triphosphate hydrolases"/>
    <property type="match status" value="1"/>
</dbReference>
<dbReference type="InterPro" id="IPR025662">
    <property type="entry name" value="Sigma_54_int_dom_ATP-bd_1"/>
</dbReference>
<dbReference type="InterPro" id="IPR003439">
    <property type="entry name" value="ABC_transporter-like_ATP-bd"/>
</dbReference>
<accession>A0ABS9IL60</accession>
<dbReference type="SUPFAM" id="SSF90123">
    <property type="entry name" value="ABC transporter transmembrane region"/>
    <property type="match status" value="1"/>
</dbReference>
<keyword evidence="6 7" id="KW-0472">Membrane</keyword>
<evidence type="ECO:0000256" key="4">
    <source>
        <dbReference type="ARBA" id="ARBA00022840"/>
    </source>
</evidence>
<name>A0ABS9IL60_9FLAO</name>
<comment type="caution">
    <text evidence="10">The sequence shown here is derived from an EMBL/GenBank/DDBJ whole genome shotgun (WGS) entry which is preliminary data.</text>
</comment>
<keyword evidence="4 10" id="KW-0067">ATP-binding</keyword>
<evidence type="ECO:0000256" key="7">
    <source>
        <dbReference type="SAM" id="Phobius"/>
    </source>
</evidence>
<organism evidence="10 11">
    <name type="scientific">Flaviramulus multivorans</name>
    <dbReference type="NCBI Taxonomy" id="1304750"/>
    <lineage>
        <taxon>Bacteria</taxon>
        <taxon>Pseudomonadati</taxon>
        <taxon>Bacteroidota</taxon>
        <taxon>Flavobacteriia</taxon>
        <taxon>Flavobacteriales</taxon>
        <taxon>Flavobacteriaceae</taxon>
        <taxon>Flaviramulus</taxon>
    </lineage>
</organism>
<dbReference type="PROSITE" id="PS00675">
    <property type="entry name" value="SIGMA54_INTERACT_1"/>
    <property type="match status" value="1"/>
</dbReference>
<feature type="transmembrane region" description="Helical" evidence="7">
    <location>
        <begin position="137"/>
        <end position="155"/>
    </location>
</feature>
<evidence type="ECO:0000256" key="5">
    <source>
        <dbReference type="ARBA" id="ARBA00022989"/>
    </source>
</evidence>
<dbReference type="InterPro" id="IPR003593">
    <property type="entry name" value="AAA+_ATPase"/>
</dbReference>
<dbReference type="GO" id="GO:0005524">
    <property type="term" value="F:ATP binding"/>
    <property type="evidence" value="ECO:0007669"/>
    <property type="project" value="UniProtKB-KW"/>
</dbReference>
<dbReference type="SMART" id="SM00382">
    <property type="entry name" value="AAA"/>
    <property type="match status" value="1"/>
</dbReference>
<feature type="domain" description="ABC transporter" evidence="8">
    <location>
        <begin position="337"/>
        <end position="556"/>
    </location>
</feature>
<dbReference type="PANTHER" id="PTHR43394">
    <property type="entry name" value="ATP-DEPENDENT PERMEASE MDL1, MITOCHONDRIAL"/>
    <property type="match status" value="1"/>
</dbReference>
<comment type="subcellular location">
    <subcellularLocation>
        <location evidence="1">Cell membrane</location>
        <topology evidence="1">Multi-pass membrane protein</topology>
    </subcellularLocation>
</comment>
<dbReference type="Gene3D" id="1.20.1560.10">
    <property type="entry name" value="ABC transporter type 1, transmembrane domain"/>
    <property type="match status" value="1"/>
</dbReference>